<evidence type="ECO:0000313" key="3">
    <source>
        <dbReference type="Proteomes" id="UP000598820"/>
    </source>
</evidence>
<evidence type="ECO:0008006" key="4">
    <source>
        <dbReference type="Google" id="ProtNLM"/>
    </source>
</evidence>
<proteinExistence type="predicted"/>
<dbReference type="AlphaFoldDB" id="A0A926XYQ1"/>
<reference evidence="2" key="1">
    <citation type="submission" date="2020-09" db="EMBL/GenBank/DDBJ databases">
        <authorList>
            <person name="Kim M.K."/>
        </authorList>
    </citation>
    <scope>NUCLEOTIDE SEQUENCE</scope>
    <source>
        <strain evidence="2">BT702</strain>
    </source>
</reference>
<evidence type="ECO:0000313" key="2">
    <source>
        <dbReference type="EMBL" id="MBD2700547.1"/>
    </source>
</evidence>
<gene>
    <name evidence="2" type="ORF">IC229_07870</name>
</gene>
<sequence>MKSTLLLTSILAVSLFSISACKQDDVPTQAGLPYQSSFQRDTDGWTADITDYGTAQENIMEFKSARAGLPAPLDSSRKSLMIESMNRSDDAFMFLKKKVTGLQPNTDYKLVFDIELASKYPENSIGIGGSPGSSVWLKVGASPVEPVKELKDGFYSLNLDKGAQNNDGKDAIRLGNIASSDDTEKYTLIKRSNTEKPFVARSNEKGELWLLVGTDSGFEGLTTLYYSRINVTLN</sequence>
<keyword evidence="3" id="KW-1185">Reference proteome</keyword>
<evidence type="ECO:0000256" key="1">
    <source>
        <dbReference type="SAM" id="SignalP"/>
    </source>
</evidence>
<feature type="chain" id="PRO_5037252814" description="Lipoprotein" evidence="1">
    <location>
        <begin position="23"/>
        <end position="234"/>
    </location>
</feature>
<dbReference type="PROSITE" id="PS51257">
    <property type="entry name" value="PROKAR_LIPOPROTEIN"/>
    <property type="match status" value="1"/>
</dbReference>
<name>A0A926XYQ1_9BACT</name>
<dbReference type="Proteomes" id="UP000598820">
    <property type="component" value="Unassembled WGS sequence"/>
</dbReference>
<comment type="caution">
    <text evidence="2">The sequence shown here is derived from an EMBL/GenBank/DDBJ whole genome shotgun (WGS) entry which is preliminary data.</text>
</comment>
<protein>
    <recommendedName>
        <fullName evidence="4">Lipoprotein</fullName>
    </recommendedName>
</protein>
<dbReference type="RefSeq" id="WP_190886411.1">
    <property type="nucleotide sequence ID" value="NZ_JACWZY010000005.1"/>
</dbReference>
<organism evidence="2 3">
    <name type="scientific">Spirosoma profusum</name>
    <dbReference type="NCBI Taxonomy" id="2771354"/>
    <lineage>
        <taxon>Bacteria</taxon>
        <taxon>Pseudomonadati</taxon>
        <taxon>Bacteroidota</taxon>
        <taxon>Cytophagia</taxon>
        <taxon>Cytophagales</taxon>
        <taxon>Cytophagaceae</taxon>
        <taxon>Spirosoma</taxon>
    </lineage>
</organism>
<keyword evidence="1" id="KW-0732">Signal</keyword>
<accession>A0A926XYQ1</accession>
<dbReference type="EMBL" id="JACWZY010000005">
    <property type="protein sequence ID" value="MBD2700547.1"/>
    <property type="molecule type" value="Genomic_DNA"/>
</dbReference>
<feature type="signal peptide" evidence="1">
    <location>
        <begin position="1"/>
        <end position="22"/>
    </location>
</feature>